<dbReference type="EMBL" id="JAJOMB010000028">
    <property type="protein sequence ID" value="MCD5316293.1"/>
    <property type="molecule type" value="Genomic_DNA"/>
</dbReference>
<evidence type="ECO:0000256" key="6">
    <source>
        <dbReference type="ARBA" id="ARBA00023136"/>
    </source>
</evidence>
<keyword evidence="6 7" id="KW-0472">Membrane</keyword>
<evidence type="ECO:0000313" key="10">
    <source>
        <dbReference type="Proteomes" id="UP001138997"/>
    </source>
</evidence>
<feature type="domain" description="Major facilitator superfamily (MFS) profile" evidence="8">
    <location>
        <begin position="4"/>
        <end position="393"/>
    </location>
</feature>
<feature type="transmembrane region" description="Helical" evidence="7">
    <location>
        <begin position="95"/>
        <end position="119"/>
    </location>
</feature>
<name>A0A9X1NNF7_9ACTN</name>
<keyword evidence="2" id="KW-0813">Transport</keyword>
<feature type="transmembrane region" description="Helical" evidence="7">
    <location>
        <begin position="368"/>
        <end position="389"/>
    </location>
</feature>
<evidence type="ECO:0000256" key="1">
    <source>
        <dbReference type="ARBA" id="ARBA00004651"/>
    </source>
</evidence>
<dbReference type="PANTHER" id="PTHR23517">
    <property type="entry name" value="RESISTANCE PROTEIN MDTM, PUTATIVE-RELATED-RELATED"/>
    <property type="match status" value="1"/>
</dbReference>
<keyword evidence="3" id="KW-1003">Cell membrane</keyword>
<evidence type="ECO:0000313" key="9">
    <source>
        <dbReference type="EMBL" id="MCD5316293.1"/>
    </source>
</evidence>
<dbReference type="Proteomes" id="UP001138997">
    <property type="component" value="Unassembled WGS sequence"/>
</dbReference>
<feature type="transmembrane region" description="Helical" evidence="7">
    <location>
        <begin position="71"/>
        <end position="89"/>
    </location>
</feature>
<accession>A0A9X1NNF7</accession>
<feature type="transmembrane region" description="Helical" evidence="7">
    <location>
        <begin position="38"/>
        <end position="59"/>
    </location>
</feature>
<dbReference type="PANTHER" id="PTHR23517:SF2">
    <property type="entry name" value="MULTIDRUG RESISTANCE PROTEIN MDTH"/>
    <property type="match status" value="1"/>
</dbReference>
<dbReference type="Gene3D" id="1.20.1250.20">
    <property type="entry name" value="MFS general substrate transporter like domains"/>
    <property type="match status" value="1"/>
</dbReference>
<dbReference type="GO" id="GO:0005886">
    <property type="term" value="C:plasma membrane"/>
    <property type="evidence" value="ECO:0007669"/>
    <property type="project" value="UniProtKB-SubCell"/>
</dbReference>
<dbReference type="InterPro" id="IPR011701">
    <property type="entry name" value="MFS"/>
</dbReference>
<dbReference type="InterPro" id="IPR020846">
    <property type="entry name" value="MFS_dom"/>
</dbReference>
<feature type="transmembrane region" description="Helical" evidence="7">
    <location>
        <begin position="166"/>
        <end position="187"/>
    </location>
</feature>
<keyword evidence="10" id="KW-1185">Reference proteome</keyword>
<proteinExistence type="predicted"/>
<evidence type="ECO:0000256" key="4">
    <source>
        <dbReference type="ARBA" id="ARBA00022692"/>
    </source>
</evidence>
<keyword evidence="5 7" id="KW-1133">Transmembrane helix</keyword>
<dbReference type="InterPro" id="IPR036259">
    <property type="entry name" value="MFS_trans_sf"/>
</dbReference>
<feature type="transmembrane region" description="Helical" evidence="7">
    <location>
        <begin position="300"/>
        <end position="325"/>
    </location>
</feature>
<comment type="caution">
    <text evidence="9">The sequence shown here is derived from an EMBL/GenBank/DDBJ whole genome shotgun (WGS) entry which is preliminary data.</text>
</comment>
<protein>
    <submittedName>
        <fullName evidence="9">MFS transporter</fullName>
    </submittedName>
</protein>
<dbReference type="RefSeq" id="WP_231449145.1">
    <property type="nucleotide sequence ID" value="NZ_JAJOMB010000028.1"/>
</dbReference>
<feature type="transmembrane region" description="Helical" evidence="7">
    <location>
        <begin position="337"/>
        <end position="362"/>
    </location>
</feature>
<feature type="transmembrane region" description="Helical" evidence="7">
    <location>
        <begin position="207"/>
        <end position="231"/>
    </location>
</feature>
<keyword evidence="4 7" id="KW-0812">Transmembrane</keyword>
<feature type="transmembrane region" description="Helical" evidence="7">
    <location>
        <begin position="131"/>
        <end position="154"/>
    </location>
</feature>
<dbReference type="Pfam" id="PF07690">
    <property type="entry name" value="MFS_1"/>
    <property type="match status" value="1"/>
</dbReference>
<evidence type="ECO:0000256" key="3">
    <source>
        <dbReference type="ARBA" id="ARBA00022475"/>
    </source>
</evidence>
<evidence type="ECO:0000256" key="2">
    <source>
        <dbReference type="ARBA" id="ARBA00022448"/>
    </source>
</evidence>
<reference evidence="9" key="1">
    <citation type="submission" date="2021-11" db="EMBL/GenBank/DDBJ databases">
        <title>Streptomyces corallinus and Kineosporia corallina sp. nov., two new coral-derived marine actinobacteria.</title>
        <authorList>
            <person name="Buangrab K."/>
            <person name="Sutthacheep M."/>
            <person name="Yeemin T."/>
            <person name="Harunari E."/>
            <person name="Igarashi Y."/>
            <person name="Sripreechasak P."/>
            <person name="Kanchanasin P."/>
            <person name="Tanasupawat S."/>
            <person name="Phongsopitanun W."/>
        </authorList>
    </citation>
    <scope>NUCLEOTIDE SEQUENCE</scope>
    <source>
        <strain evidence="9">JCM 31032</strain>
    </source>
</reference>
<feature type="transmembrane region" description="Helical" evidence="7">
    <location>
        <begin position="237"/>
        <end position="261"/>
    </location>
</feature>
<evidence type="ECO:0000256" key="7">
    <source>
        <dbReference type="SAM" id="Phobius"/>
    </source>
</evidence>
<dbReference type="PROSITE" id="PS50850">
    <property type="entry name" value="MFS"/>
    <property type="match status" value="1"/>
</dbReference>
<dbReference type="AlphaFoldDB" id="A0A9X1NNF7"/>
<dbReference type="InterPro" id="IPR050171">
    <property type="entry name" value="MFS_Transporters"/>
</dbReference>
<organism evidence="9 10">
    <name type="scientific">Kineosporia babensis</name>
    <dbReference type="NCBI Taxonomy" id="499548"/>
    <lineage>
        <taxon>Bacteria</taxon>
        <taxon>Bacillati</taxon>
        <taxon>Actinomycetota</taxon>
        <taxon>Actinomycetes</taxon>
        <taxon>Kineosporiales</taxon>
        <taxon>Kineosporiaceae</taxon>
        <taxon>Kineosporia</taxon>
    </lineage>
</organism>
<evidence type="ECO:0000256" key="5">
    <source>
        <dbReference type="ARBA" id="ARBA00022989"/>
    </source>
</evidence>
<evidence type="ECO:0000259" key="8">
    <source>
        <dbReference type="PROSITE" id="PS50850"/>
    </source>
</evidence>
<feature type="transmembrane region" description="Helical" evidence="7">
    <location>
        <begin position="273"/>
        <end position="294"/>
    </location>
</feature>
<dbReference type="SUPFAM" id="SSF103473">
    <property type="entry name" value="MFS general substrate transporter"/>
    <property type="match status" value="1"/>
</dbReference>
<dbReference type="GO" id="GO:0022857">
    <property type="term" value="F:transmembrane transporter activity"/>
    <property type="evidence" value="ECO:0007669"/>
    <property type="project" value="InterPro"/>
</dbReference>
<comment type="subcellular location">
    <subcellularLocation>
        <location evidence="1">Cell membrane</location>
        <topology evidence="1">Multi-pass membrane protein</topology>
    </subcellularLocation>
</comment>
<gene>
    <name evidence="9" type="ORF">LR394_35890</name>
</gene>
<feature type="transmembrane region" description="Helical" evidence="7">
    <location>
        <begin position="7"/>
        <end position="32"/>
    </location>
</feature>
<sequence>MPKVHPALLLALLIDALGSGMFGPIVLLYFHLVADLPLAQVGALASAAAVCGLVVPAFAGPLADRLSPRTLVIAGQVIQAVGFAGFLVAREPALVFASFVLTAAGLRVFWSTYFTMLSALPLPAGTGRERLFAVTGMVQAIGFGLGALVGGLLVAHGSTGLFEVALIVNVASYLISVVLLLQVPLLARVATQERTSGLRVLLRDKAFLCLIGVDAGFAICSDALMIGLPIAVKEGGIAHVAMLGPVLAMLTFVIATSQLFMTKRLGGIPRTRALAAAGLIWAVWAALMALLPFGSLLLSSIMLVALALIWVLAEMIHVPVANALAADSAPEQHRGTYLAAFQYGFAIANIVVPGAFTALFAINHAAPWLAVAGLATAAAIGITAVGRILPTGAVQPQALAQP</sequence>